<dbReference type="SUPFAM" id="SSF47954">
    <property type="entry name" value="Cyclin-like"/>
    <property type="match status" value="1"/>
</dbReference>
<evidence type="ECO:0000313" key="5">
    <source>
        <dbReference type="Proteomes" id="UP001163828"/>
    </source>
</evidence>
<dbReference type="InterPro" id="IPR036915">
    <property type="entry name" value="Cyclin-like_sf"/>
</dbReference>
<comment type="similarity">
    <text evidence="1">Belongs to the cyclin family.</text>
</comment>
<feature type="domain" description="Cyclin-like" evidence="3">
    <location>
        <begin position="69"/>
        <end position="154"/>
    </location>
</feature>
<dbReference type="InterPro" id="IPR013763">
    <property type="entry name" value="Cyclin-like_dom"/>
</dbReference>
<name>A0ABQ8QH36_9AGAR</name>
<dbReference type="SMART" id="SM00385">
    <property type="entry name" value="CYCLIN"/>
    <property type="match status" value="1"/>
</dbReference>
<feature type="compositionally biased region" description="Low complexity" evidence="2">
    <location>
        <begin position="252"/>
        <end position="275"/>
    </location>
</feature>
<keyword evidence="5" id="KW-1185">Reference proteome</keyword>
<reference evidence="4" key="1">
    <citation type="submission" date="2022-08" db="EMBL/GenBank/DDBJ databases">
        <authorList>
            <consortium name="DOE Joint Genome Institute"/>
            <person name="Min B."/>
            <person name="Riley R."/>
            <person name="Sierra-Patev S."/>
            <person name="Naranjo-Ortiz M."/>
            <person name="Looney B."/>
            <person name="Konkel Z."/>
            <person name="Slot J.C."/>
            <person name="Sakamoto Y."/>
            <person name="Steenwyk J.L."/>
            <person name="Rokas A."/>
            <person name="Carro J."/>
            <person name="Camarero S."/>
            <person name="Ferreira P."/>
            <person name="Molpeceres G."/>
            <person name="Ruiz-Duenas F.J."/>
            <person name="Serrano A."/>
            <person name="Henrissat B."/>
            <person name="Drula E."/>
            <person name="Hughes K.W."/>
            <person name="Mata J.L."/>
            <person name="Ishikawa N.K."/>
            <person name="Vargas-Isla R."/>
            <person name="Ushijima S."/>
            <person name="Smith C.A."/>
            <person name="Ahrendt S."/>
            <person name="Andreopoulos W."/>
            <person name="He G."/>
            <person name="Labutti K."/>
            <person name="Lipzen A."/>
            <person name="Ng V."/>
            <person name="Sandor L."/>
            <person name="Barry K."/>
            <person name="Martinez A.T."/>
            <person name="Xiao Y."/>
            <person name="Gibbons J.G."/>
            <person name="Terashima K."/>
            <person name="Hibbett D.S."/>
            <person name="Grigoriev I.V."/>
        </authorList>
    </citation>
    <scope>NUCLEOTIDE SEQUENCE</scope>
    <source>
        <strain evidence="4">TFB10827</strain>
    </source>
</reference>
<feature type="region of interest" description="Disordered" evidence="2">
    <location>
        <begin position="201"/>
        <end position="282"/>
    </location>
</feature>
<protein>
    <recommendedName>
        <fullName evidence="3">Cyclin-like domain-containing protein</fullName>
    </recommendedName>
</protein>
<organism evidence="4 5">
    <name type="scientific">Lentinula boryana</name>
    <dbReference type="NCBI Taxonomy" id="40481"/>
    <lineage>
        <taxon>Eukaryota</taxon>
        <taxon>Fungi</taxon>
        <taxon>Dikarya</taxon>
        <taxon>Basidiomycota</taxon>
        <taxon>Agaricomycotina</taxon>
        <taxon>Agaricomycetes</taxon>
        <taxon>Agaricomycetidae</taxon>
        <taxon>Agaricales</taxon>
        <taxon>Marasmiineae</taxon>
        <taxon>Omphalotaceae</taxon>
        <taxon>Lentinula</taxon>
    </lineage>
</organism>
<evidence type="ECO:0000259" key="3">
    <source>
        <dbReference type="SMART" id="SM00385"/>
    </source>
</evidence>
<dbReference type="Proteomes" id="UP001163828">
    <property type="component" value="Unassembled WGS sequence"/>
</dbReference>
<evidence type="ECO:0000256" key="1">
    <source>
        <dbReference type="RuleBase" id="RU000383"/>
    </source>
</evidence>
<dbReference type="CDD" id="cd20557">
    <property type="entry name" value="CYCLIN_ScPCL1-like"/>
    <property type="match status" value="1"/>
</dbReference>
<proteinExistence type="inferred from homology"/>
<keyword evidence="1" id="KW-0195">Cyclin</keyword>
<dbReference type="Gene3D" id="1.10.472.10">
    <property type="entry name" value="Cyclin-like"/>
    <property type="match status" value="1"/>
</dbReference>
<comment type="caution">
    <text evidence="4">The sequence shown here is derived from an EMBL/GenBank/DDBJ whole genome shotgun (WGS) entry which is preliminary data.</text>
</comment>
<evidence type="ECO:0000313" key="4">
    <source>
        <dbReference type="EMBL" id="KAJ3997821.1"/>
    </source>
</evidence>
<dbReference type="EMBL" id="MU790573">
    <property type="protein sequence ID" value="KAJ3997821.1"/>
    <property type="molecule type" value="Genomic_DNA"/>
</dbReference>
<evidence type="ECO:0000256" key="2">
    <source>
        <dbReference type="SAM" id="MobiDB-lite"/>
    </source>
</evidence>
<dbReference type="InterPro" id="IPR006671">
    <property type="entry name" value="Cyclin_N"/>
</dbReference>
<gene>
    <name evidence="4" type="ORF">F5050DRAFT_1690190</name>
</gene>
<dbReference type="Pfam" id="PF00134">
    <property type="entry name" value="Cyclin_N"/>
    <property type="match status" value="1"/>
</dbReference>
<sequence length="318" mass="35266">MHNVDASKKAATRNRNFQSIPPVRTSSHVKDPFYGYEYIARLCARFITHLFACPEYPPTSTQSQAKLPHFIAYAFHRTKLHESVTFAALALLQRLKARFPTARGSSGHRLFISAFMIASKVICDDTYSNKSWSIVAQGMFTLREINQMEREMCNYLDWELTVDNPILANFTTMVKEDFRTSQGPYPTYPLKLVSKRAAKAAATTSTSTTPIPDHNSTTSPIPIGHPTSPTKPPHSPQTLAPVRKSSPSFDMSPDTPSSSHSDTTSPATTSSPQTPIGDEDFSAKIRDNDYPMGFSIIEKHMGAALKSKTFAFAIPAVW</sequence>
<dbReference type="PANTHER" id="PTHR15615">
    <property type="match status" value="1"/>
</dbReference>
<dbReference type="InterPro" id="IPR013922">
    <property type="entry name" value="Cyclin_PHO80-like"/>
</dbReference>
<accession>A0ABQ8QH36</accession>
<dbReference type="PANTHER" id="PTHR15615:SF108">
    <property type="entry name" value="PROTEIN CNPPD1"/>
    <property type="match status" value="1"/>
</dbReference>